<dbReference type="AlphaFoldDB" id="A0A1A9V9L7"/>
<dbReference type="VEuPathDB" id="VectorBase:GAUT030235"/>
<evidence type="ECO:0000313" key="3">
    <source>
        <dbReference type="Proteomes" id="UP000078200"/>
    </source>
</evidence>
<evidence type="ECO:0000256" key="1">
    <source>
        <dbReference type="SAM" id="MobiDB-lite"/>
    </source>
</evidence>
<keyword evidence="3" id="KW-1185">Reference proteome</keyword>
<sequence>MSKKRLVNATAAASSAAELPGPVRGIPPTGPLVDGPPAAQVWAREYISVAVPAPPPGAPVGPAELGGMFQAFQLPPPDGPEGPPVENLDVNLPQVQQLLIDIAALSVFIC</sequence>
<accession>A0A1A9V9L7</accession>
<reference evidence="2" key="1">
    <citation type="submission" date="2020-05" db="UniProtKB">
        <authorList>
            <consortium name="EnsemblMetazoa"/>
        </authorList>
    </citation>
    <scope>IDENTIFICATION</scope>
    <source>
        <strain evidence="2">TTRI</strain>
    </source>
</reference>
<feature type="region of interest" description="Disordered" evidence="1">
    <location>
        <begin position="1"/>
        <end position="32"/>
    </location>
</feature>
<name>A0A1A9V9L7_GLOAU</name>
<evidence type="ECO:0000313" key="2">
    <source>
        <dbReference type="EnsemblMetazoa" id="GAUT030235-PA"/>
    </source>
</evidence>
<organism evidence="2 3">
    <name type="scientific">Glossina austeni</name>
    <name type="common">Savannah tsetse fly</name>
    <dbReference type="NCBI Taxonomy" id="7395"/>
    <lineage>
        <taxon>Eukaryota</taxon>
        <taxon>Metazoa</taxon>
        <taxon>Ecdysozoa</taxon>
        <taxon>Arthropoda</taxon>
        <taxon>Hexapoda</taxon>
        <taxon>Insecta</taxon>
        <taxon>Pterygota</taxon>
        <taxon>Neoptera</taxon>
        <taxon>Endopterygota</taxon>
        <taxon>Diptera</taxon>
        <taxon>Brachycera</taxon>
        <taxon>Muscomorpha</taxon>
        <taxon>Hippoboscoidea</taxon>
        <taxon>Glossinidae</taxon>
        <taxon>Glossina</taxon>
    </lineage>
</organism>
<dbReference type="Proteomes" id="UP000078200">
    <property type="component" value="Unassembled WGS sequence"/>
</dbReference>
<dbReference type="EnsemblMetazoa" id="GAUT030235-RA">
    <property type="protein sequence ID" value="GAUT030235-PA"/>
    <property type="gene ID" value="GAUT030235"/>
</dbReference>
<proteinExistence type="predicted"/>
<protein>
    <submittedName>
        <fullName evidence="2">Uncharacterized protein</fullName>
    </submittedName>
</protein>